<dbReference type="RefSeq" id="WP_034318918.1">
    <property type="nucleotide sequence ID" value="NZ_JBCMYH010000014.1"/>
</dbReference>
<dbReference type="OrthoDB" id="9803598at2"/>
<comment type="similarity">
    <text evidence="3 15">Belongs to the anthranilate synthase component I family.</text>
</comment>
<dbReference type="InterPro" id="IPR006805">
    <property type="entry name" value="Anth_synth_I_N"/>
</dbReference>
<keyword evidence="12 15" id="KW-0456">Lyase</keyword>
<dbReference type="Pfam" id="PF04715">
    <property type="entry name" value="Anth_synt_I_N"/>
    <property type="match status" value="1"/>
</dbReference>
<dbReference type="PANTHER" id="PTHR11236">
    <property type="entry name" value="AMINOBENZOATE/ANTHRANILATE SYNTHASE"/>
    <property type="match status" value="1"/>
</dbReference>
<comment type="caution">
    <text evidence="18">The sequence shown here is derived from an EMBL/GenBank/DDBJ whole genome shotgun (WGS) entry which is preliminary data.</text>
</comment>
<evidence type="ECO:0000259" key="16">
    <source>
        <dbReference type="Pfam" id="PF00425"/>
    </source>
</evidence>
<reference evidence="18 19" key="1">
    <citation type="submission" date="2012-09" db="EMBL/GenBank/DDBJ databases">
        <title>Genome Sequence of Bacillus sp. DW5-4.</title>
        <authorList>
            <person name="Lai Q."/>
            <person name="Liu Y."/>
            <person name="Shao Z."/>
        </authorList>
    </citation>
    <scope>NUCLEOTIDE SEQUENCE [LARGE SCALE GENOMIC DNA]</scope>
    <source>
        <strain evidence="18 19">DW5-4</strain>
    </source>
</reference>
<evidence type="ECO:0000256" key="6">
    <source>
        <dbReference type="ARBA" id="ARBA00020653"/>
    </source>
</evidence>
<comment type="function">
    <text evidence="13 15">Part of a heterotetrameric complex that catalyzes the two-step biosynthesis of anthranilate, an intermediate in the biosynthesis of L-tryptophan. In the first step, the glutamine-binding beta subunit (TrpG) of anthranilate synthase (AS) provides the glutamine amidotransferase activity which generates ammonia as a substrate that, along with chorismate, is used in the second step, catalyzed by the large alpha subunit of AS (TrpE) to produce anthranilate. In the absence of TrpG, TrpE can synthesize anthranilate directly from chorismate and high concentrations of ammonia.</text>
</comment>
<dbReference type="EC" id="4.1.3.27" evidence="5 15"/>
<dbReference type="Gene3D" id="3.60.120.10">
    <property type="entry name" value="Anthranilate synthase"/>
    <property type="match status" value="1"/>
</dbReference>
<organism evidence="18 19">
    <name type="scientific">Bacillus zhangzhouensis</name>
    <dbReference type="NCBI Taxonomy" id="1178540"/>
    <lineage>
        <taxon>Bacteria</taxon>
        <taxon>Bacillati</taxon>
        <taxon>Bacillota</taxon>
        <taxon>Bacilli</taxon>
        <taxon>Bacillales</taxon>
        <taxon>Bacillaceae</taxon>
        <taxon>Bacillus</taxon>
    </lineage>
</organism>
<dbReference type="InterPro" id="IPR005256">
    <property type="entry name" value="Anth_synth_I_PabB"/>
</dbReference>
<dbReference type="GO" id="GO:0046872">
    <property type="term" value="F:metal ion binding"/>
    <property type="evidence" value="ECO:0007669"/>
    <property type="project" value="UniProtKB-KW"/>
</dbReference>
<evidence type="ECO:0000256" key="4">
    <source>
        <dbReference type="ARBA" id="ARBA00011575"/>
    </source>
</evidence>
<protein>
    <recommendedName>
        <fullName evidence="6 15">Anthranilate synthase component 1</fullName>
        <ecNumber evidence="5 15">4.1.3.27</ecNumber>
    </recommendedName>
</protein>
<dbReference type="InterPro" id="IPR019999">
    <property type="entry name" value="Anth_synth_I-like"/>
</dbReference>
<evidence type="ECO:0000256" key="11">
    <source>
        <dbReference type="ARBA" id="ARBA00023141"/>
    </source>
</evidence>
<evidence type="ECO:0000313" key="18">
    <source>
        <dbReference type="EMBL" id="KEP27325.1"/>
    </source>
</evidence>
<evidence type="ECO:0000256" key="13">
    <source>
        <dbReference type="ARBA" id="ARBA00025634"/>
    </source>
</evidence>
<evidence type="ECO:0000256" key="2">
    <source>
        <dbReference type="ARBA" id="ARBA00004873"/>
    </source>
</evidence>
<evidence type="ECO:0000256" key="15">
    <source>
        <dbReference type="RuleBase" id="RU364045"/>
    </source>
</evidence>
<evidence type="ECO:0000256" key="8">
    <source>
        <dbReference type="ARBA" id="ARBA00022723"/>
    </source>
</evidence>
<proteinExistence type="inferred from homology"/>
<dbReference type="UniPathway" id="UPA00035">
    <property type="reaction ID" value="UER00040"/>
</dbReference>
<keyword evidence="10 15" id="KW-0460">Magnesium</keyword>
<feature type="domain" description="Chorismate-utilising enzyme C-terminal" evidence="16">
    <location>
        <begin position="231"/>
        <end position="484"/>
    </location>
</feature>
<dbReference type="eggNOG" id="COG0147">
    <property type="taxonomic scope" value="Bacteria"/>
</dbReference>
<comment type="subunit">
    <text evidence="4 15">Heterotetramer consisting of two non-identical subunits: a beta subunit (TrpG) and a large alpha subunit (TrpE).</text>
</comment>
<dbReference type="NCBIfam" id="TIGR00564">
    <property type="entry name" value="trpE_most"/>
    <property type="match status" value="1"/>
</dbReference>
<name>A0A081LDJ9_9BACI</name>
<evidence type="ECO:0000313" key="19">
    <source>
        <dbReference type="Proteomes" id="UP000028091"/>
    </source>
</evidence>
<evidence type="ECO:0000256" key="9">
    <source>
        <dbReference type="ARBA" id="ARBA00022822"/>
    </source>
</evidence>
<dbReference type="AlphaFoldDB" id="A0A081LDJ9"/>
<evidence type="ECO:0000256" key="7">
    <source>
        <dbReference type="ARBA" id="ARBA00022605"/>
    </source>
</evidence>
<dbReference type="PANTHER" id="PTHR11236:SF48">
    <property type="entry name" value="ISOCHORISMATE SYNTHASE MENF"/>
    <property type="match status" value="1"/>
</dbReference>
<keyword evidence="19" id="KW-1185">Reference proteome</keyword>
<feature type="domain" description="Anthranilate synthase component I N-terminal" evidence="17">
    <location>
        <begin position="29"/>
        <end position="167"/>
    </location>
</feature>
<evidence type="ECO:0000256" key="12">
    <source>
        <dbReference type="ARBA" id="ARBA00023239"/>
    </source>
</evidence>
<keyword evidence="11 15" id="KW-0057">Aromatic amino acid biosynthesis</keyword>
<evidence type="ECO:0000256" key="5">
    <source>
        <dbReference type="ARBA" id="ARBA00012266"/>
    </source>
</evidence>
<evidence type="ECO:0000259" key="17">
    <source>
        <dbReference type="Pfam" id="PF04715"/>
    </source>
</evidence>
<dbReference type="GO" id="GO:0004049">
    <property type="term" value="F:anthranilate synthase activity"/>
    <property type="evidence" value="ECO:0007669"/>
    <property type="project" value="UniProtKB-EC"/>
</dbReference>
<dbReference type="Pfam" id="PF00425">
    <property type="entry name" value="Chorismate_bind"/>
    <property type="match status" value="1"/>
</dbReference>
<comment type="pathway">
    <text evidence="2 15">Amino-acid biosynthesis; L-tryptophan biosynthesis; L-tryptophan from chorismate: step 1/5.</text>
</comment>
<dbReference type="GO" id="GO:0000162">
    <property type="term" value="P:L-tryptophan biosynthetic process"/>
    <property type="evidence" value="ECO:0007669"/>
    <property type="project" value="UniProtKB-UniPathway"/>
</dbReference>
<evidence type="ECO:0000256" key="1">
    <source>
        <dbReference type="ARBA" id="ARBA00001946"/>
    </source>
</evidence>
<dbReference type="EMBL" id="JOTP01000004">
    <property type="protein sequence ID" value="KEP27325.1"/>
    <property type="molecule type" value="Genomic_DNA"/>
</dbReference>
<evidence type="ECO:0000256" key="10">
    <source>
        <dbReference type="ARBA" id="ARBA00022842"/>
    </source>
</evidence>
<dbReference type="SUPFAM" id="SSF56322">
    <property type="entry name" value="ADC synthase"/>
    <property type="match status" value="1"/>
</dbReference>
<evidence type="ECO:0000256" key="3">
    <source>
        <dbReference type="ARBA" id="ARBA00009562"/>
    </source>
</evidence>
<dbReference type="Proteomes" id="UP000028091">
    <property type="component" value="Unassembled WGS sequence"/>
</dbReference>
<gene>
    <name evidence="15" type="primary">trpE</name>
    <name evidence="18" type="ORF">BA70_13410</name>
</gene>
<comment type="catalytic activity">
    <reaction evidence="14 15">
        <text>chorismate + L-glutamine = anthranilate + pyruvate + L-glutamate + H(+)</text>
        <dbReference type="Rhea" id="RHEA:21732"/>
        <dbReference type="ChEBI" id="CHEBI:15361"/>
        <dbReference type="ChEBI" id="CHEBI:15378"/>
        <dbReference type="ChEBI" id="CHEBI:16567"/>
        <dbReference type="ChEBI" id="CHEBI:29748"/>
        <dbReference type="ChEBI" id="CHEBI:29985"/>
        <dbReference type="ChEBI" id="CHEBI:58359"/>
        <dbReference type="EC" id="4.1.3.27"/>
    </reaction>
</comment>
<keyword evidence="8 15" id="KW-0479">Metal-binding</keyword>
<dbReference type="InterPro" id="IPR005801">
    <property type="entry name" value="ADC_synthase"/>
</dbReference>
<comment type="cofactor">
    <cofactor evidence="1 15">
        <name>Mg(2+)</name>
        <dbReference type="ChEBI" id="CHEBI:18420"/>
    </cofactor>
</comment>
<keyword evidence="7 15" id="KW-0028">Amino-acid biosynthesis</keyword>
<dbReference type="PRINTS" id="PR00095">
    <property type="entry name" value="ANTSNTHASEI"/>
</dbReference>
<sequence>MKSQSNLTQFLRDSESHKTIPIVETITVDTLSPIQIVEKLKQDIVYLLESKDESSSWSRYSFIGLHPFLTLHDDQDQYIARDAAGQEVMQKQELKDLLDWMKEQYQIKTPDVDIPFTGGAVGYLSYDLIPSIEPSVRPHRNASSTDHCTLFVCQTMIAFDHETNHVHFIQYTQLTGNETEDEKIRAYKENQQRLEHMIHKLHMKIDMKELILSGNMNETPSFEQVTSTYEKTQFLKDVEKIKEYIRAGDIFQGVLSQRFDIPVSVSSFELYRVLRIVNPSPYMYFMKLKDRDLVGSSPERLIHAKNGHLEIHPIAGTRKRGTSKEEDAALARELLDDEKEKAEHYMLVDLARNDVGRVAEYGSVSVPTFTKVVNFSHVMHIISIVTGKLKQDTHPVDALMSAFPAGTLTGAPKIRAMQLLNEMEPEPRETYGGCIAYIGFDGNIDSCITIRTMSVKNQIASIQAGAGIVADSIPENEWEETCNKAGALLKAIQLAEHIFSEKESVQDESTTISSC</sequence>
<accession>A0A081LDJ9</accession>
<evidence type="ECO:0000256" key="14">
    <source>
        <dbReference type="ARBA" id="ARBA00047683"/>
    </source>
</evidence>
<dbReference type="InterPro" id="IPR015890">
    <property type="entry name" value="Chorismate_C"/>
</dbReference>
<keyword evidence="9 15" id="KW-0822">Tryptophan biosynthesis</keyword>